<organism evidence="1 2">
    <name type="scientific">Methylobacterium crusticola</name>
    <dbReference type="NCBI Taxonomy" id="1697972"/>
    <lineage>
        <taxon>Bacteria</taxon>
        <taxon>Pseudomonadati</taxon>
        <taxon>Pseudomonadota</taxon>
        <taxon>Alphaproteobacteria</taxon>
        <taxon>Hyphomicrobiales</taxon>
        <taxon>Methylobacteriaceae</taxon>
        <taxon>Methylobacterium</taxon>
    </lineage>
</organism>
<accession>A0ABQ4QVL6</accession>
<dbReference type="Gene3D" id="3.20.80.10">
    <property type="entry name" value="Regulatory factor, effector binding domain"/>
    <property type="match status" value="1"/>
</dbReference>
<sequence length="203" mass="21611">MEKALYYLVTLAEAGLSLLGIRATYEQPAYAVREIREGVEIRAYAPRTAVETATEGPGDSAAFRRLFAYITGANRDARLIAMTVPVSQGAGQRVAGAGPVEEAGEALRMRFFLPRKVVAAGAPVPTDPRVRLVDLPAETVAALRFSGVPTPEARRAHEARLLAALARSGRRPAGAPALLGYDPPSTPGFLRRNEVVVVLADPP</sequence>
<dbReference type="EMBL" id="BPQH01000004">
    <property type="protein sequence ID" value="GJD48696.1"/>
    <property type="molecule type" value="Genomic_DNA"/>
</dbReference>
<dbReference type="Proteomes" id="UP001055167">
    <property type="component" value="Unassembled WGS sequence"/>
</dbReference>
<gene>
    <name evidence="1" type="ORF">OPKNFCMD_1419</name>
</gene>
<evidence type="ECO:0000313" key="2">
    <source>
        <dbReference type="Proteomes" id="UP001055167"/>
    </source>
</evidence>
<dbReference type="InterPro" id="IPR011256">
    <property type="entry name" value="Reg_factor_effector_dom_sf"/>
</dbReference>
<dbReference type="Pfam" id="PF04832">
    <property type="entry name" value="SOUL"/>
    <property type="match status" value="1"/>
</dbReference>
<reference evidence="1" key="1">
    <citation type="journal article" date="2021" name="Front. Microbiol.">
        <title>Comprehensive Comparative Genomics and Phenotyping of Methylobacterium Species.</title>
        <authorList>
            <person name="Alessa O."/>
            <person name="Ogura Y."/>
            <person name="Fujitani Y."/>
            <person name="Takami H."/>
            <person name="Hayashi T."/>
            <person name="Sahin N."/>
            <person name="Tani A."/>
        </authorList>
    </citation>
    <scope>NUCLEOTIDE SEQUENCE</scope>
    <source>
        <strain evidence="1">KCTC 52305</strain>
    </source>
</reference>
<name>A0ABQ4QVL6_9HYPH</name>
<evidence type="ECO:0008006" key="3">
    <source>
        <dbReference type="Google" id="ProtNLM"/>
    </source>
</evidence>
<dbReference type="SUPFAM" id="SSF55136">
    <property type="entry name" value="Probable bacterial effector-binding domain"/>
    <property type="match status" value="1"/>
</dbReference>
<protein>
    <recommendedName>
        <fullName evidence="3">Heme-binding protein</fullName>
    </recommendedName>
</protein>
<evidence type="ECO:0000313" key="1">
    <source>
        <dbReference type="EMBL" id="GJD48696.1"/>
    </source>
</evidence>
<proteinExistence type="predicted"/>
<dbReference type="PANTHER" id="PTHR11220">
    <property type="entry name" value="HEME-BINDING PROTEIN-RELATED"/>
    <property type="match status" value="1"/>
</dbReference>
<dbReference type="PANTHER" id="PTHR11220:SF1">
    <property type="entry name" value="HEME-BINDING PROTEIN 2"/>
    <property type="match status" value="1"/>
</dbReference>
<reference evidence="1" key="2">
    <citation type="submission" date="2021-08" db="EMBL/GenBank/DDBJ databases">
        <authorList>
            <person name="Tani A."/>
            <person name="Ola A."/>
            <person name="Ogura Y."/>
            <person name="Katsura K."/>
            <person name="Hayashi T."/>
        </authorList>
    </citation>
    <scope>NUCLEOTIDE SEQUENCE</scope>
    <source>
        <strain evidence="1">KCTC 52305</strain>
    </source>
</reference>
<comment type="caution">
    <text evidence="1">The sequence shown here is derived from an EMBL/GenBank/DDBJ whole genome shotgun (WGS) entry which is preliminary data.</text>
</comment>
<dbReference type="RefSeq" id="WP_128560985.1">
    <property type="nucleotide sequence ID" value="NZ_BPQH01000004.1"/>
</dbReference>
<keyword evidence="2" id="KW-1185">Reference proteome</keyword>
<dbReference type="InterPro" id="IPR006917">
    <property type="entry name" value="SOUL_heme-bd"/>
</dbReference>